<feature type="transmembrane region" description="Helical" evidence="10">
    <location>
        <begin position="14"/>
        <end position="33"/>
    </location>
</feature>
<dbReference type="Proteomes" id="UP000629365">
    <property type="component" value="Unassembled WGS sequence"/>
</dbReference>
<feature type="transmembrane region" description="Helical" evidence="10">
    <location>
        <begin position="365"/>
        <end position="382"/>
    </location>
</feature>
<keyword evidence="8 10" id="KW-0472">Membrane</keyword>
<comment type="caution">
    <text evidence="13">The sequence shown here is derived from an EMBL/GenBank/DDBJ whole genome shotgun (WGS) entry which is preliminary data.</text>
</comment>
<evidence type="ECO:0000313" key="14">
    <source>
        <dbReference type="Proteomes" id="UP000629365"/>
    </source>
</evidence>
<dbReference type="GO" id="GO:0016757">
    <property type="term" value="F:glycosyltransferase activity"/>
    <property type="evidence" value="ECO:0007669"/>
    <property type="project" value="UniProtKB-KW"/>
</dbReference>
<feature type="transmembrane region" description="Helical" evidence="10">
    <location>
        <begin position="161"/>
        <end position="180"/>
    </location>
</feature>
<evidence type="ECO:0000256" key="10">
    <source>
        <dbReference type="RuleBase" id="RU367007"/>
    </source>
</evidence>
<keyword evidence="14" id="KW-1185">Reference proteome</keyword>
<dbReference type="Pfam" id="PF02366">
    <property type="entry name" value="PMT"/>
    <property type="match status" value="1"/>
</dbReference>
<keyword evidence="6 10" id="KW-0812">Transmembrane</keyword>
<feature type="transmembrane region" description="Helical" evidence="10">
    <location>
        <begin position="418"/>
        <end position="437"/>
    </location>
</feature>
<evidence type="ECO:0000256" key="6">
    <source>
        <dbReference type="ARBA" id="ARBA00022692"/>
    </source>
</evidence>
<protein>
    <recommendedName>
        <fullName evidence="9 10">Polyprenol-phosphate-mannose--protein mannosyltransferase</fullName>
        <ecNumber evidence="10">2.4.1.-</ecNumber>
    </recommendedName>
</protein>
<keyword evidence="4 10" id="KW-0328">Glycosyltransferase</keyword>
<dbReference type="InterPro" id="IPR032421">
    <property type="entry name" value="PMT_4TMC"/>
</dbReference>
<evidence type="ECO:0000259" key="12">
    <source>
        <dbReference type="Pfam" id="PF16192"/>
    </source>
</evidence>
<feature type="transmembrane region" description="Helical" evidence="10">
    <location>
        <begin position="110"/>
        <end position="131"/>
    </location>
</feature>
<proteinExistence type="inferred from homology"/>
<evidence type="ECO:0000256" key="1">
    <source>
        <dbReference type="ARBA" id="ARBA00004127"/>
    </source>
</evidence>
<evidence type="ECO:0000256" key="2">
    <source>
        <dbReference type="ARBA" id="ARBA00004922"/>
    </source>
</evidence>
<evidence type="ECO:0000256" key="8">
    <source>
        <dbReference type="ARBA" id="ARBA00023136"/>
    </source>
</evidence>
<keyword evidence="7 10" id="KW-1133">Transmembrane helix</keyword>
<feature type="domain" description="ArnT-like N-terminal" evidence="11">
    <location>
        <begin position="92"/>
        <end position="242"/>
    </location>
</feature>
<comment type="subcellular location">
    <subcellularLocation>
        <location evidence="10">Cell membrane</location>
    </subcellularLocation>
    <subcellularLocation>
        <location evidence="1">Endomembrane system</location>
        <topology evidence="1">Multi-pass membrane protein</topology>
    </subcellularLocation>
</comment>
<gene>
    <name evidence="13" type="ORF">GCM10007269_26590</name>
</gene>
<feature type="transmembrane region" description="Helical" evidence="10">
    <location>
        <begin position="458"/>
        <end position="476"/>
    </location>
</feature>
<dbReference type="Pfam" id="PF16192">
    <property type="entry name" value="PMT_4TMC"/>
    <property type="match status" value="1"/>
</dbReference>
<comment type="function">
    <text evidence="10">Protein O-mannosyltransferase that catalyzes the transfer of a single mannose residue from a polyprenol phospho-mannosyl lipidic donor to the hydroxyl group of selected serine and threonine residues in acceptor proteins.</text>
</comment>
<dbReference type="InterPro" id="IPR003342">
    <property type="entry name" value="ArnT-like_N"/>
</dbReference>
<comment type="similarity">
    <text evidence="3 10">Belongs to the glycosyltransferase 39 family.</text>
</comment>
<comment type="pathway">
    <text evidence="2 10">Protein modification; protein glycosylation.</text>
</comment>
<reference evidence="14" key="1">
    <citation type="journal article" date="2019" name="Int. J. Syst. Evol. Microbiol.">
        <title>The Global Catalogue of Microorganisms (GCM) 10K type strain sequencing project: providing services to taxonomists for standard genome sequencing and annotation.</title>
        <authorList>
            <consortium name="The Broad Institute Genomics Platform"/>
            <consortium name="The Broad Institute Genome Sequencing Center for Infectious Disease"/>
            <person name="Wu L."/>
            <person name="Ma J."/>
        </authorList>
    </citation>
    <scope>NUCLEOTIDE SEQUENCE [LARGE SCALE GENOMIC DNA]</scope>
    <source>
        <strain evidence="14">CCM 7640</strain>
    </source>
</reference>
<dbReference type="PANTHER" id="PTHR10050:SF46">
    <property type="entry name" value="PROTEIN O-MANNOSYL-TRANSFERASE 2"/>
    <property type="match status" value="1"/>
</dbReference>
<keyword evidence="5 10" id="KW-0808">Transferase</keyword>
<organism evidence="13 14">
    <name type="scientific">Microbacterium murale</name>
    <dbReference type="NCBI Taxonomy" id="1081040"/>
    <lineage>
        <taxon>Bacteria</taxon>
        <taxon>Bacillati</taxon>
        <taxon>Actinomycetota</taxon>
        <taxon>Actinomycetes</taxon>
        <taxon>Micrococcales</taxon>
        <taxon>Microbacteriaceae</taxon>
        <taxon>Microbacterium</taxon>
    </lineage>
</organism>
<dbReference type="EC" id="2.4.1.-" evidence="10"/>
<dbReference type="EMBL" id="BMCM01000004">
    <property type="protein sequence ID" value="GGD82454.1"/>
    <property type="molecule type" value="Genomic_DNA"/>
</dbReference>
<feature type="transmembrane region" description="Helical" evidence="10">
    <location>
        <begin position="394"/>
        <end position="412"/>
    </location>
</feature>
<feature type="transmembrane region" description="Helical" evidence="10">
    <location>
        <begin position="137"/>
        <end position="156"/>
    </location>
</feature>
<evidence type="ECO:0000256" key="3">
    <source>
        <dbReference type="ARBA" id="ARBA00007222"/>
    </source>
</evidence>
<feature type="domain" description="Protein O-mannosyl-transferase C-terminal four TM" evidence="12">
    <location>
        <begin position="302"/>
        <end position="495"/>
    </location>
</feature>
<accession>A0ABQ1RXE4</accession>
<name>A0ABQ1RXE4_9MICO</name>
<evidence type="ECO:0000256" key="4">
    <source>
        <dbReference type="ARBA" id="ARBA00022676"/>
    </source>
</evidence>
<dbReference type="PANTHER" id="PTHR10050">
    <property type="entry name" value="DOLICHYL-PHOSPHATE-MANNOSE--PROTEIN MANNOSYLTRANSFERASE"/>
    <property type="match status" value="1"/>
</dbReference>
<dbReference type="InterPro" id="IPR027005">
    <property type="entry name" value="PMT-like"/>
</dbReference>
<feature type="transmembrane region" description="Helical" evidence="10">
    <location>
        <begin position="260"/>
        <end position="281"/>
    </location>
</feature>
<keyword evidence="10" id="KW-1003">Cell membrane</keyword>
<evidence type="ECO:0000259" key="11">
    <source>
        <dbReference type="Pfam" id="PF02366"/>
    </source>
</evidence>
<evidence type="ECO:0000256" key="5">
    <source>
        <dbReference type="ARBA" id="ARBA00022679"/>
    </source>
</evidence>
<evidence type="ECO:0000256" key="7">
    <source>
        <dbReference type="ARBA" id="ARBA00022989"/>
    </source>
</evidence>
<sequence length="496" mass="54918">MRDRLLLDPDWNRVIRWLSPLVITALAAVLRLANLAHPNVLAFDETYYVKDAWSLWTLGYEGTWGDGANEAFITGDTTALSATGSFVVHPPLGKWIITLGMGVFGAGGSAAWRLMVALIGAATVLLVYFVANELTRSVVAATVAGLLLAIDGLSIVMSRIALLDGILTFFILLGFLFILYDRRRSIPLVENADPDAPDPLWGRVIWRRPWVIAAGVALGAACAVKWSGLYALAGAGLYLVVTDALARRRAGVLFWPTDAAFRQGAVSFVLLVPAALLTYLVSWTGWLVTAGGYDRQAAGNPFASLWKYHESIYGFHVGLSSGHPYASPAWQWPFLIRPTAVWVGDDQSCGTDHCISVVSSVPNPLIWYAGIAAAIFLLYRFVRGLIRRSPMPWTYAIPLVGLGVTYVPWLLYPERTIFQFYTVVMMPFLVLALVLALREIAGRRDEPLHRRQSGERTVIVFLVVTVLVSAFFYPVWVGMNVPYEFWLIHNWMPTWV</sequence>
<evidence type="ECO:0000256" key="9">
    <source>
        <dbReference type="ARBA" id="ARBA00093617"/>
    </source>
</evidence>
<evidence type="ECO:0000313" key="13">
    <source>
        <dbReference type="EMBL" id="GGD82454.1"/>
    </source>
</evidence>